<dbReference type="PANTHER" id="PTHR36933">
    <property type="entry name" value="SLL0788 PROTEIN"/>
    <property type="match status" value="1"/>
</dbReference>
<organism evidence="3 4">
    <name type="scientific">Arthrobacter halodurans</name>
    <dbReference type="NCBI Taxonomy" id="516699"/>
    <lineage>
        <taxon>Bacteria</taxon>
        <taxon>Bacillati</taxon>
        <taxon>Actinomycetota</taxon>
        <taxon>Actinomycetes</taxon>
        <taxon>Micrococcales</taxon>
        <taxon>Micrococcaceae</taxon>
        <taxon>Arthrobacter</taxon>
    </lineage>
</organism>
<name>A0ABV4ULV7_9MICC</name>
<comment type="caution">
    <text evidence="3">The sequence shown here is derived from an EMBL/GenBank/DDBJ whole genome shotgun (WGS) entry which is preliminary data.</text>
</comment>
<dbReference type="PROSITE" id="PS51257">
    <property type="entry name" value="PROKAR_LIPOPROTEIN"/>
    <property type="match status" value="1"/>
</dbReference>
<feature type="compositionally biased region" description="Low complexity" evidence="1">
    <location>
        <begin position="66"/>
        <end position="87"/>
    </location>
</feature>
<dbReference type="Gene3D" id="1.20.1260.10">
    <property type="match status" value="1"/>
</dbReference>
<dbReference type="InterPro" id="IPR012347">
    <property type="entry name" value="Ferritin-like"/>
</dbReference>
<evidence type="ECO:0000313" key="4">
    <source>
        <dbReference type="Proteomes" id="UP001575652"/>
    </source>
</evidence>
<sequence length="241" mass="25339">MFDMSKNRTALSATFLAGGLILTGCTGGGTDPGATESATTGTVASEPPVTEPPATESPVTGAATESAAPGSSMMGGSSMGAMPGNSSRTRTPTDTMFVRMMIPHHEQAVQMSDIVLAKSGIDEPIVDLANKIKAAQEPEIEQMESWLSEWGQPTLPAGSGRGQMRGMAGERGIAELEAAEGDEAARVFLTHMIVHHQGAVQMAEREVANGTNQDVVDFASKMIEDQKAEIEVMKDLLADYR</sequence>
<proteinExistence type="predicted"/>
<dbReference type="InterPro" id="IPR005183">
    <property type="entry name" value="DUF305_CopM-like"/>
</dbReference>
<dbReference type="RefSeq" id="WP_373971792.1">
    <property type="nucleotide sequence ID" value="NZ_JBHDLJ010000005.1"/>
</dbReference>
<feature type="region of interest" description="Disordered" evidence="1">
    <location>
        <begin position="31"/>
        <end position="89"/>
    </location>
</feature>
<accession>A0ABV4ULV7</accession>
<keyword evidence="4" id="KW-1185">Reference proteome</keyword>
<gene>
    <name evidence="3" type="ORF">ACETWP_08460</name>
</gene>
<dbReference type="Pfam" id="PF03713">
    <property type="entry name" value="DUF305"/>
    <property type="match status" value="1"/>
</dbReference>
<feature type="domain" description="DUF305" evidence="2">
    <location>
        <begin position="94"/>
        <end position="237"/>
    </location>
</feature>
<evidence type="ECO:0000313" key="3">
    <source>
        <dbReference type="EMBL" id="MFB0834619.1"/>
    </source>
</evidence>
<dbReference type="EMBL" id="JBHDLJ010000005">
    <property type="protein sequence ID" value="MFB0834619.1"/>
    <property type="molecule type" value="Genomic_DNA"/>
</dbReference>
<reference evidence="3 4" key="1">
    <citation type="submission" date="2024-09" db="EMBL/GenBank/DDBJ databases">
        <authorList>
            <person name="Salinas-Garcia M.A."/>
            <person name="Prieme A."/>
        </authorList>
    </citation>
    <scope>NUCLEOTIDE SEQUENCE [LARGE SCALE GENOMIC DNA]</scope>
    <source>
        <strain evidence="3 4">DSM 21081</strain>
    </source>
</reference>
<evidence type="ECO:0000256" key="1">
    <source>
        <dbReference type="SAM" id="MobiDB-lite"/>
    </source>
</evidence>
<protein>
    <submittedName>
        <fullName evidence="3">DUF305 domain-containing protein</fullName>
    </submittedName>
</protein>
<evidence type="ECO:0000259" key="2">
    <source>
        <dbReference type="Pfam" id="PF03713"/>
    </source>
</evidence>
<dbReference type="PANTHER" id="PTHR36933:SF1">
    <property type="entry name" value="SLL0788 PROTEIN"/>
    <property type="match status" value="1"/>
</dbReference>
<dbReference type="Proteomes" id="UP001575652">
    <property type="component" value="Unassembled WGS sequence"/>
</dbReference>